<keyword evidence="5" id="KW-0812">Transmembrane</keyword>
<feature type="transmembrane region" description="Helical" evidence="5">
    <location>
        <begin position="237"/>
        <end position="257"/>
    </location>
</feature>
<gene>
    <name evidence="7" type="ORF">SAMN04487894_101410</name>
</gene>
<feature type="transmembrane region" description="Helical" evidence="5">
    <location>
        <begin position="402"/>
        <end position="422"/>
    </location>
</feature>
<dbReference type="Proteomes" id="UP000198757">
    <property type="component" value="Unassembled WGS sequence"/>
</dbReference>
<dbReference type="Gene3D" id="3.30.565.10">
    <property type="entry name" value="Histidine kinase-like ATPase, C-terminal domain"/>
    <property type="match status" value="1"/>
</dbReference>
<dbReference type="GO" id="GO:0000155">
    <property type="term" value="F:phosphorelay sensor kinase activity"/>
    <property type="evidence" value="ECO:0007669"/>
    <property type="project" value="InterPro"/>
</dbReference>
<organism evidence="7 8">
    <name type="scientific">Niabella drilacis (strain DSM 25811 / CCM 8410 / CCUG 62505 / LMG 26954 / E90)</name>
    <dbReference type="NCBI Taxonomy" id="1285928"/>
    <lineage>
        <taxon>Bacteria</taxon>
        <taxon>Pseudomonadati</taxon>
        <taxon>Bacteroidota</taxon>
        <taxon>Chitinophagia</taxon>
        <taxon>Chitinophagales</taxon>
        <taxon>Chitinophagaceae</taxon>
        <taxon>Niabella</taxon>
    </lineage>
</organism>
<dbReference type="InterPro" id="IPR050482">
    <property type="entry name" value="Sensor_HK_TwoCompSys"/>
</dbReference>
<dbReference type="STRING" id="1285928.SAMN04487894_101410"/>
<keyword evidence="1" id="KW-0808">Transferase</keyword>
<feature type="domain" description="Signal transduction histidine kinase subgroup 3 dimerisation and phosphoacceptor" evidence="6">
    <location>
        <begin position="452"/>
        <end position="514"/>
    </location>
</feature>
<evidence type="ECO:0000313" key="7">
    <source>
        <dbReference type="EMBL" id="SDC13317.1"/>
    </source>
</evidence>
<reference evidence="8" key="1">
    <citation type="submission" date="2016-10" db="EMBL/GenBank/DDBJ databases">
        <authorList>
            <person name="Varghese N."/>
            <person name="Submissions S."/>
        </authorList>
    </citation>
    <scope>NUCLEOTIDE SEQUENCE [LARGE SCALE GENOMIC DNA]</scope>
    <source>
        <strain evidence="8">DSM 25811 / CCM 8410 / LMG 26954 / E90</strain>
    </source>
</reference>
<dbReference type="OrthoDB" id="1523646at2"/>
<evidence type="ECO:0000313" key="8">
    <source>
        <dbReference type="Proteomes" id="UP000198757"/>
    </source>
</evidence>
<keyword evidence="8" id="KW-1185">Reference proteome</keyword>
<dbReference type="EMBL" id="FMZO01000001">
    <property type="protein sequence ID" value="SDC13317.1"/>
    <property type="molecule type" value="Genomic_DNA"/>
</dbReference>
<dbReference type="PANTHER" id="PTHR24421">
    <property type="entry name" value="NITRATE/NITRITE SENSOR PROTEIN NARX-RELATED"/>
    <property type="match status" value="1"/>
</dbReference>
<dbReference type="Gene3D" id="1.20.5.1930">
    <property type="match status" value="1"/>
</dbReference>
<feature type="transmembrane region" description="Helical" evidence="5">
    <location>
        <begin position="300"/>
        <end position="318"/>
    </location>
</feature>
<dbReference type="CDD" id="cd16917">
    <property type="entry name" value="HATPase_UhpB-NarQ-NarX-like"/>
    <property type="match status" value="1"/>
</dbReference>
<dbReference type="SUPFAM" id="SSF55874">
    <property type="entry name" value="ATPase domain of HSP90 chaperone/DNA topoisomerase II/histidine kinase"/>
    <property type="match status" value="1"/>
</dbReference>
<keyword evidence="4" id="KW-0175">Coiled coil</keyword>
<feature type="transmembrane region" description="Helical" evidence="5">
    <location>
        <begin position="269"/>
        <end position="288"/>
    </location>
</feature>
<dbReference type="AlphaFoldDB" id="A0A1G6J3S8"/>
<dbReference type="Pfam" id="PF07730">
    <property type="entry name" value="HisKA_3"/>
    <property type="match status" value="1"/>
</dbReference>
<feature type="transmembrane region" description="Helical" evidence="5">
    <location>
        <begin position="338"/>
        <end position="355"/>
    </location>
</feature>
<evidence type="ECO:0000256" key="3">
    <source>
        <dbReference type="ARBA" id="ARBA00023012"/>
    </source>
</evidence>
<dbReference type="RefSeq" id="WP_090388346.1">
    <property type="nucleotide sequence ID" value="NZ_FMZO01000001.1"/>
</dbReference>
<sequence length="649" mass="74846">MRNCDLHHFLPLRGIVRFIALLCFLFHAPSLRAAHQSPWDTTFIPIQKFSPSKAHYKISKHKNLLPEDLEHAGTLTYSQIASLKNIAKGTRSVFIFFSLHNTSAADSVFYVSLQDEFVPEVYLYEMTSAPRYAGGTGFAHMQSKLSVPNTDRHIVFRLPPHKERRYILQVRDFEGGIFVPGFSILNEQAFLKAKPSFENRYEDPYNALTLLIVGVHFCLAVIGVFWSKNNRFKRPLVIFTIINFMYIFYYLNIYGFINFENNMLPGVKNIVYRQFWGCLEPVLYYWFFYSYLTFNKSYRLAGVLLKYAGLYWLIYFILRIGDYNAPFLISATHVIREFATVFDFAITFLVFLYLLKFKSPFYKYARLGVSILLVSAVQMSAPFIAGILGIGHLPIKIGNFSYAIMQVAIIADFLLFLYGVSVDTLKAENEKKKLENKLLETEIQRQRDIITERERISHDMHDDLGAGISAIKLQAELLKQKLREQPAMQEDVEDLLQTSFEMNRSMREMLWSLDSHNDRPEQFVQYAASYAELFLKKAHINCVIDTEGQQSELLMSVTTRRNLFLCLKEALNNIHKHSRAVTVHILFEWEDSRFLMQIADNGVGFSSPAARGNGLQNMQQRMKNSGGGFEVTNIQPGIRLRFSVPLQAS</sequence>
<feature type="transmembrane region" description="Helical" evidence="5">
    <location>
        <begin position="205"/>
        <end position="225"/>
    </location>
</feature>
<protein>
    <submittedName>
        <fullName evidence="7">Signal transduction histidine kinase</fullName>
    </submittedName>
</protein>
<keyword evidence="5" id="KW-0472">Membrane</keyword>
<evidence type="ECO:0000256" key="2">
    <source>
        <dbReference type="ARBA" id="ARBA00022777"/>
    </source>
</evidence>
<dbReference type="InterPro" id="IPR011712">
    <property type="entry name" value="Sig_transdc_His_kin_sub3_dim/P"/>
</dbReference>
<keyword evidence="2 7" id="KW-0418">Kinase</keyword>
<keyword evidence="3" id="KW-0902">Two-component regulatory system</keyword>
<proteinExistence type="predicted"/>
<dbReference type="GO" id="GO:0016020">
    <property type="term" value="C:membrane"/>
    <property type="evidence" value="ECO:0007669"/>
    <property type="project" value="InterPro"/>
</dbReference>
<feature type="transmembrane region" description="Helical" evidence="5">
    <location>
        <begin position="367"/>
        <end position="390"/>
    </location>
</feature>
<evidence type="ECO:0000256" key="4">
    <source>
        <dbReference type="SAM" id="Coils"/>
    </source>
</evidence>
<dbReference type="GO" id="GO:0046983">
    <property type="term" value="F:protein dimerization activity"/>
    <property type="evidence" value="ECO:0007669"/>
    <property type="project" value="InterPro"/>
</dbReference>
<name>A0A1G6J3S8_NIADE</name>
<keyword evidence="5" id="KW-1133">Transmembrane helix</keyword>
<evidence type="ECO:0000256" key="5">
    <source>
        <dbReference type="SAM" id="Phobius"/>
    </source>
</evidence>
<evidence type="ECO:0000256" key="1">
    <source>
        <dbReference type="ARBA" id="ARBA00022679"/>
    </source>
</evidence>
<feature type="coiled-coil region" evidence="4">
    <location>
        <begin position="422"/>
        <end position="449"/>
    </location>
</feature>
<accession>A0A1G6J3S8</accession>
<evidence type="ECO:0000259" key="6">
    <source>
        <dbReference type="Pfam" id="PF07730"/>
    </source>
</evidence>
<dbReference type="InterPro" id="IPR036890">
    <property type="entry name" value="HATPase_C_sf"/>
</dbReference>